<proteinExistence type="predicted"/>
<dbReference type="EMBL" id="MU155214">
    <property type="protein sequence ID" value="KAF9479353.1"/>
    <property type="molecule type" value="Genomic_DNA"/>
</dbReference>
<dbReference type="InterPro" id="IPR050593">
    <property type="entry name" value="LovG"/>
</dbReference>
<sequence>MTTKPMTRVLVLHGYAQNNVIFSKRLAALRKEGKDIDFVFVAAPHTLLPEDMFAPPSSFDAQGDDAAPTAEQIQSSPSTAQRGWWRAKQAEYEGLTDSLIYLRNIMKETTFDGVLGFSQGAALAALLTSLLERPHLYPPFLIDGKSPHPPFKFCIAVSGFRMRDSFCDPFFSPPYETPTLHVIGKTDALVSEESSRRLVEASKNPRVEEHEGGHFVPSKAPWRKFLANYIRDPAGDVPSPPAAPAEAGSVTASAEASGANTPNPA</sequence>
<keyword evidence="5" id="KW-1185">Reference proteome</keyword>
<dbReference type="PANTHER" id="PTHR48070">
    <property type="entry name" value="ESTERASE OVCA2"/>
    <property type="match status" value="1"/>
</dbReference>
<evidence type="ECO:0000256" key="1">
    <source>
        <dbReference type="ARBA" id="ARBA00022801"/>
    </source>
</evidence>
<dbReference type="GO" id="GO:0005634">
    <property type="term" value="C:nucleus"/>
    <property type="evidence" value="ECO:0007669"/>
    <property type="project" value="TreeGrafter"/>
</dbReference>
<gene>
    <name evidence="4" type="ORF">BDN70DRAFT_834538</name>
</gene>
<keyword evidence="1" id="KW-0378">Hydrolase</keyword>
<dbReference type="AlphaFoldDB" id="A0A9P5Z269"/>
<feature type="domain" description="Serine hydrolase" evidence="3">
    <location>
        <begin position="5"/>
        <end position="224"/>
    </location>
</feature>
<evidence type="ECO:0000313" key="5">
    <source>
        <dbReference type="Proteomes" id="UP000807469"/>
    </source>
</evidence>
<evidence type="ECO:0000313" key="4">
    <source>
        <dbReference type="EMBL" id="KAF9479353.1"/>
    </source>
</evidence>
<dbReference type="Proteomes" id="UP000807469">
    <property type="component" value="Unassembled WGS sequence"/>
</dbReference>
<dbReference type="GO" id="GO:0005737">
    <property type="term" value="C:cytoplasm"/>
    <property type="evidence" value="ECO:0007669"/>
    <property type="project" value="TreeGrafter"/>
</dbReference>
<dbReference type="PANTHER" id="PTHR48070:SF6">
    <property type="entry name" value="ESTERASE OVCA2"/>
    <property type="match status" value="1"/>
</dbReference>
<accession>A0A9P5Z269</accession>
<dbReference type="GO" id="GO:0016787">
    <property type="term" value="F:hydrolase activity"/>
    <property type="evidence" value="ECO:0007669"/>
    <property type="project" value="UniProtKB-KW"/>
</dbReference>
<dbReference type="Pfam" id="PF03959">
    <property type="entry name" value="FSH1"/>
    <property type="match status" value="1"/>
</dbReference>
<dbReference type="OrthoDB" id="2094269at2759"/>
<evidence type="ECO:0000256" key="2">
    <source>
        <dbReference type="SAM" id="MobiDB-lite"/>
    </source>
</evidence>
<dbReference type="Gene3D" id="3.40.50.1820">
    <property type="entry name" value="alpha/beta hydrolase"/>
    <property type="match status" value="1"/>
</dbReference>
<organism evidence="4 5">
    <name type="scientific">Pholiota conissans</name>
    <dbReference type="NCBI Taxonomy" id="109636"/>
    <lineage>
        <taxon>Eukaryota</taxon>
        <taxon>Fungi</taxon>
        <taxon>Dikarya</taxon>
        <taxon>Basidiomycota</taxon>
        <taxon>Agaricomycotina</taxon>
        <taxon>Agaricomycetes</taxon>
        <taxon>Agaricomycetidae</taxon>
        <taxon>Agaricales</taxon>
        <taxon>Agaricineae</taxon>
        <taxon>Strophariaceae</taxon>
        <taxon>Pholiota</taxon>
    </lineage>
</organism>
<dbReference type="InterPro" id="IPR005645">
    <property type="entry name" value="FSH-like_dom"/>
</dbReference>
<feature type="compositionally biased region" description="Polar residues" evidence="2">
    <location>
        <begin position="250"/>
        <end position="265"/>
    </location>
</feature>
<feature type="compositionally biased region" description="Polar residues" evidence="2">
    <location>
        <begin position="71"/>
        <end position="81"/>
    </location>
</feature>
<evidence type="ECO:0000259" key="3">
    <source>
        <dbReference type="Pfam" id="PF03959"/>
    </source>
</evidence>
<feature type="region of interest" description="Disordered" evidence="2">
    <location>
        <begin position="233"/>
        <end position="265"/>
    </location>
</feature>
<feature type="region of interest" description="Disordered" evidence="2">
    <location>
        <begin position="58"/>
        <end position="82"/>
    </location>
</feature>
<name>A0A9P5Z269_9AGAR</name>
<dbReference type="InterPro" id="IPR029058">
    <property type="entry name" value="AB_hydrolase_fold"/>
</dbReference>
<comment type="caution">
    <text evidence="4">The sequence shown here is derived from an EMBL/GenBank/DDBJ whole genome shotgun (WGS) entry which is preliminary data.</text>
</comment>
<reference evidence="4" key="1">
    <citation type="submission" date="2020-11" db="EMBL/GenBank/DDBJ databases">
        <authorList>
            <consortium name="DOE Joint Genome Institute"/>
            <person name="Ahrendt S."/>
            <person name="Riley R."/>
            <person name="Andreopoulos W."/>
            <person name="Labutti K."/>
            <person name="Pangilinan J."/>
            <person name="Ruiz-Duenas F.J."/>
            <person name="Barrasa J.M."/>
            <person name="Sanchez-Garcia M."/>
            <person name="Camarero S."/>
            <person name="Miyauchi S."/>
            <person name="Serrano A."/>
            <person name="Linde D."/>
            <person name="Babiker R."/>
            <person name="Drula E."/>
            <person name="Ayuso-Fernandez I."/>
            <person name="Pacheco R."/>
            <person name="Padilla G."/>
            <person name="Ferreira P."/>
            <person name="Barriuso J."/>
            <person name="Kellner H."/>
            <person name="Castanera R."/>
            <person name="Alfaro M."/>
            <person name="Ramirez L."/>
            <person name="Pisabarro A.G."/>
            <person name="Kuo A."/>
            <person name="Tritt A."/>
            <person name="Lipzen A."/>
            <person name="He G."/>
            <person name="Yan M."/>
            <person name="Ng V."/>
            <person name="Cullen D."/>
            <person name="Martin F."/>
            <person name="Rosso M.-N."/>
            <person name="Henrissat B."/>
            <person name="Hibbett D."/>
            <person name="Martinez A.T."/>
            <person name="Grigoriev I.V."/>
        </authorList>
    </citation>
    <scope>NUCLEOTIDE SEQUENCE</scope>
    <source>
        <strain evidence="4">CIRM-BRFM 674</strain>
    </source>
</reference>
<dbReference type="SUPFAM" id="SSF53474">
    <property type="entry name" value="alpha/beta-Hydrolases"/>
    <property type="match status" value="1"/>
</dbReference>
<protein>
    <submittedName>
        <fullName evidence="4">FSH1-domain-containing protein</fullName>
    </submittedName>
</protein>